<feature type="binding site" evidence="5">
    <location>
        <position position="183"/>
    </location>
    <ligand>
        <name>Mg(2+)</name>
        <dbReference type="ChEBI" id="CHEBI:18420"/>
        <label>2</label>
        <note>catalytic</note>
    </ligand>
</feature>
<dbReference type="SUPFAM" id="SSF53098">
    <property type="entry name" value="Ribonuclease H-like"/>
    <property type="match status" value="1"/>
</dbReference>
<dbReference type="InterPro" id="IPR013520">
    <property type="entry name" value="Ribonucl_H"/>
</dbReference>
<organism evidence="7 8">
    <name type="scientific">Leucothrix arctica</name>
    <dbReference type="NCBI Taxonomy" id="1481894"/>
    <lineage>
        <taxon>Bacteria</taxon>
        <taxon>Pseudomonadati</taxon>
        <taxon>Pseudomonadota</taxon>
        <taxon>Gammaproteobacteria</taxon>
        <taxon>Thiotrichales</taxon>
        <taxon>Thiotrichaceae</taxon>
        <taxon>Leucothrix</taxon>
    </lineage>
</organism>
<dbReference type="EC" id="3.1.13.-" evidence="5"/>
<dbReference type="GO" id="GO:0003676">
    <property type="term" value="F:nucleic acid binding"/>
    <property type="evidence" value="ECO:0007669"/>
    <property type="project" value="InterPro"/>
</dbReference>
<dbReference type="GO" id="GO:0000287">
    <property type="term" value="F:magnesium ion binding"/>
    <property type="evidence" value="ECO:0007669"/>
    <property type="project" value="UniProtKB-UniRule"/>
</dbReference>
<feature type="binding site" evidence="5">
    <location>
        <position position="25"/>
    </location>
    <ligand>
        <name>Mg(2+)</name>
        <dbReference type="ChEBI" id="CHEBI:18420"/>
        <label>2</label>
        <note>catalytic</note>
    </ligand>
</feature>
<dbReference type="GO" id="GO:0005829">
    <property type="term" value="C:cytosol"/>
    <property type="evidence" value="ECO:0007669"/>
    <property type="project" value="TreeGrafter"/>
</dbReference>
<gene>
    <name evidence="5" type="primary">rnt</name>
    <name evidence="7" type="ORF">DKT75_10835</name>
</gene>
<dbReference type="SMART" id="SM00479">
    <property type="entry name" value="EXOIII"/>
    <property type="match status" value="1"/>
</dbReference>
<evidence type="ECO:0000256" key="4">
    <source>
        <dbReference type="ARBA" id="ARBA00022839"/>
    </source>
</evidence>
<dbReference type="HAMAP" id="MF_00157">
    <property type="entry name" value="RNase_T"/>
    <property type="match status" value="1"/>
</dbReference>
<dbReference type="Gene3D" id="3.30.420.10">
    <property type="entry name" value="Ribonuclease H-like superfamily/Ribonuclease H"/>
    <property type="match status" value="1"/>
</dbReference>
<evidence type="ECO:0000256" key="5">
    <source>
        <dbReference type="HAMAP-Rule" id="MF_00157"/>
    </source>
</evidence>
<dbReference type="PANTHER" id="PTHR30231:SF2">
    <property type="entry name" value="RIBONUCLEASE T"/>
    <property type="match status" value="1"/>
</dbReference>
<feature type="binding site" evidence="5">
    <location>
        <position position="188"/>
    </location>
    <ligand>
        <name>Mg(2+)</name>
        <dbReference type="ChEBI" id="CHEBI:18420"/>
        <label>2</label>
        <note>catalytic</note>
    </ligand>
</feature>
<dbReference type="InterPro" id="IPR005987">
    <property type="entry name" value="RNase_T"/>
</dbReference>
<feature type="binding site" evidence="5">
    <location>
        <position position="23"/>
    </location>
    <ligand>
        <name>Mg(2+)</name>
        <dbReference type="ChEBI" id="CHEBI:18420"/>
        <label>2</label>
        <note>catalytic</note>
    </ligand>
</feature>
<feature type="site" description="Important for substrate binding and specificity" evidence="5">
    <location>
        <position position="148"/>
    </location>
</feature>
<dbReference type="GO" id="GO:0045004">
    <property type="term" value="P:DNA replication proofreading"/>
    <property type="evidence" value="ECO:0007669"/>
    <property type="project" value="TreeGrafter"/>
</dbReference>
<keyword evidence="1 5" id="KW-0819">tRNA processing</keyword>
<dbReference type="GO" id="GO:0008033">
    <property type="term" value="P:tRNA processing"/>
    <property type="evidence" value="ECO:0007669"/>
    <property type="project" value="UniProtKB-KW"/>
</dbReference>
<evidence type="ECO:0000256" key="3">
    <source>
        <dbReference type="ARBA" id="ARBA00022801"/>
    </source>
</evidence>
<keyword evidence="5" id="KW-0460">Magnesium</keyword>
<comment type="caution">
    <text evidence="5">Lacks conserved residue(s) required for the propagation of feature annotation.</text>
</comment>
<dbReference type="GO" id="GO:0008408">
    <property type="term" value="F:3'-5' exonuclease activity"/>
    <property type="evidence" value="ECO:0007669"/>
    <property type="project" value="TreeGrafter"/>
</dbReference>
<dbReference type="AlphaFoldDB" id="A0A317CHU6"/>
<evidence type="ECO:0000313" key="7">
    <source>
        <dbReference type="EMBL" id="PWQ95870.1"/>
    </source>
</evidence>
<evidence type="ECO:0000256" key="2">
    <source>
        <dbReference type="ARBA" id="ARBA00022722"/>
    </source>
</evidence>
<reference evidence="7 8" key="1">
    <citation type="submission" date="2018-05" db="EMBL/GenBank/DDBJ databases">
        <title>Leucothrix arctica sp. nov., isolated from Arctic seawater.</title>
        <authorList>
            <person name="Choi A."/>
            <person name="Baek K."/>
        </authorList>
    </citation>
    <scope>NUCLEOTIDE SEQUENCE [LARGE SCALE GENOMIC DNA]</scope>
    <source>
        <strain evidence="7 8">IMCC9719</strain>
    </source>
</reference>
<comment type="similarity">
    <text evidence="5">Belongs to the RNase T family.</text>
</comment>
<sequence length="213" mass="24148">MTDESNVYPLGGRFRGFLPVVIDLETGGFNHHTDALLEVAAVFLRRDENGYLHRHNTLSWHVEPFEGSNLEPESLAVNGIDPFQPFRQQIAVHESVAINEMFKAVRQEIKLNECNRAVLVGHNAAFDLNFMNAAVDRLKQKRNPFHPFSTFDTVTLAAMAFQQTVLARSVKKAGFDWDPTEAHSAVYDAEKTADLFCHVMNKWQEHVPELVSE</sequence>
<evidence type="ECO:0000313" key="8">
    <source>
        <dbReference type="Proteomes" id="UP000245506"/>
    </source>
</evidence>
<feature type="domain" description="Exonuclease" evidence="6">
    <location>
        <begin position="18"/>
        <end position="205"/>
    </location>
</feature>
<comment type="caution">
    <text evidence="7">The sequence shown here is derived from an EMBL/GenBank/DDBJ whole genome shotgun (WGS) entry which is preliminary data.</text>
</comment>
<comment type="cofactor">
    <cofactor evidence="5">
        <name>Mg(2+)</name>
        <dbReference type="ChEBI" id="CHEBI:18420"/>
    </cofactor>
    <text evidence="5">Binds two Mg(2+) per subunit. The active form of the enzyme binds two Mg(2+) ions in its active site. The first Mg(2+) forms only one salt bridge with the protein.</text>
</comment>
<keyword evidence="2 5" id="KW-0540">Nuclease</keyword>
<dbReference type="Pfam" id="PF00929">
    <property type="entry name" value="RNase_T"/>
    <property type="match status" value="1"/>
</dbReference>
<keyword evidence="4 5" id="KW-0269">Exonuclease</keyword>
<feature type="binding site" evidence="5">
    <location>
        <position position="23"/>
    </location>
    <ligand>
        <name>Mg(2+)</name>
        <dbReference type="ChEBI" id="CHEBI:18420"/>
        <label>1</label>
        <note>catalytic</note>
    </ligand>
</feature>
<keyword evidence="3 5" id="KW-0378">Hydrolase</keyword>
<dbReference type="NCBIfam" id="TIGR01298">
    <property type="entry name" value="RNaseT"/>
    <property type="match status" value="1"/>
</dbReference>
<dbReference type="InterPro" id="IPR012337">
    <property type="entry name" value="RNaseH-like_sf"/>
</dbReference>
<proteinExistence type="inferred from homology"/>
<dbReference type="GO" id="GO:0016896">
    <property type="term" value="F:RNA exonuclease activity, producing 5'-phosphomonoesters"/>
    <property type="evidence" value="ECO:0007669"/>
    <property type="project" value="UniProtKB-UniRule"/>
</dbReference>
<dbReference type="PANTHER" id="PTHR30231">
    <property type="entry name" value="DNA POLYMERASE III SUBUNIT EPSILON"/>
    <property type="match status" value="1"/>
</dbReference>
<evidence type="ECO:0000259" key="6">
    <source>
        <dbReference type="SMART" id="SM00479"/>
    </source>
</evidence>
<keyword evidence="8" id="KW-1185">Reference proteome</keyword>
<dbReference type="RefSeq" id="WP_109823449.1">
    <property type="nucleotide sequence ID" value="NZ_QGKL01000031.1"/>
</dbReference>
<evidence type="ECO:0000256" key="1">
    <source>
        <dbReference type="ARBA" id="ARBA00022694"/>
    </source>
</evidence>
<dbReference type="InterPro" id="IPR036397">
    <property type="entry name" value="RNaseH_sf"/>
</dbReference>
<accession>A0A317CHU6</accession>
<name>A0A317CHU6_9GAMM</name>
<feature type="site" description="Important for substrate binding and specificity" evidence="5">
    <location>
        <position position="126"/>
    </location>
</feature>
<dbReference type="EMBL" id="QGKL01000031">
    <property type="protein sequence ID" value="PWQ95870.1"/>
    <property type="molecule type" value="Genomic_DNA"/>
</dbReference>
<dbReference type="Proteomes" id="UP000245506">
    <property type="component" value="Unassembled WGS sequence"/>
</dbReference>
<dbReference type="OrthoDB" id="9778264at2"/>
<keyword evidence="5" id="KW-0479">Metal-binding</keyword>
<protein>
    <recommendedName>
        <fullName evidence="5">Ribonuclease T</fullName>
        <ecNumber evidence="5">3.1.13.-</ecNumber>
    </recommendedName>
    <alternativeName>
        <fullName evidence="5">Exoribonuclease T</fullName>
        <shortName evidence="5">RNase T</shortName>
    </alternativeName>
</protein>
<feature type="active site" description="Proton donor/acceptor" evidence="5">
    <location>
        <position position="183"/>
    </location>
</feature>
<comment type="function">
    <text evidence="5">Trims short 3' overhangs of a variety of RNA species, leaving a one or two nucleotide 3' overhang. Responsible for the end-turnover of tRNA: specifically removes the terminal AMP residue from uncharged tRNA (tRNA-C-C-A). Also appears to be involved in tRNA biosynthesis.</text>
</comment>
<feature type="site" description="Important for substrate binding and specificity" evidence="5">
    <location>
        <position position="29"/>
    </location>
</feature>
<comment type="subunit">
    <text evidence="5">Homodimer.</text>
</comment>